<gene>
    <name evidence="3" type="ORF">QWZ14_10700</name>
</gene>
<dbReference type="EMBL" id="JAUFPN010000114">
    <property type="protein sequence ID" value="MDN3564835.1"/>
    <property type="molecule type" value="Genomic_DNA"/>
</dbReference>
<dbReference type="PANTHER" id="PTHR47572:SF4">
    <property type="entry name" value="LACTONASE DRP35"/>
    <property type="match status" value="1"/>
</dbReference>
<organism evidence="3 4">
    <name type="scientific">Paeniroseomonas aquatica</name>
    <dbReference type="NCBI Taxonomy" id="373043"/>
    <lineage>
        <taxon>Bacteria</taxon>
        <taxon>Pseudomonadati</taxon>
        <taxon>Pseudomonadota</taxon>
        <taxon>Alphaproteobacteria</taxon>
        <taxon>Acetobacterales</taxon>
        <taxon>Acetobacteraceae</taxon>
        <taxon>Paeniroseomonas</taxon>
    </lineage>
</organism>
<dbReference type="Proteomes" id="UP001529369">
    <property type="component" value="Unassembled WGS sequence"/>
</dbReference>
<evidence type="ECO:0000313" key="4">
    <source>
        <dbReference type="Proteomes" id="UP001529369"/>
    </source>
</evidence>
<protein>
    <submittedName>
        <fullName evidence="3">SMP-30/gluconolactonase/LRE family protein</fullName>
    </submittedName>
</protein>
<dbReference type="PANTHER" id="PTHR47572">
    <property type="entry name" value="LIPOPROTEIN-RELATED"/>
    <property type="match status" value="1"/>
</dbReference>
<reference evidence="4" key="1">
    <citation type="journal article" date="2019" name="Int. J. Syst. Evol. Microbiol.">
        <title>The Global Catalogue of Microorganisms (GCM) 10K type strain sequencing project: providing services to taxonomists for standard genome sequencing and annotation.</title>
        <authorList>
            <consortium name="The Broad Institute Genomics Platform"/>
            <consortium name="The Broad Institute Genome Sequencing Center for Infectious Disease"/>
            <person name="Wu L."/>
            <person name="Ma J."/>
        </authorList>
    </citation>
    <scope>NUCLEOTIDE SEQUENCE [LARGE SCALE GENOMIC DNA]</scope>
    <source>
        <strain evidence="4">CECT 7131</strain>
    </source>
</reference>
<dbReference type="InterPro" id="IPR005511">
    <property type="entry name" value="SMP-30"/>
</dbReference>
<accession>A0ABT8A559</accession>
<comment type="caution">
    <text evidence="3">The sequence shown here is derived from an EMBL/GenBank/DDBJ whole genome shotgun (WGS) entry which is preliminary data.</text>
</comment>
<name>A0ABT8A559_9PROT</name>
<dbReference type="Pfam" id="PF08450">
    <property type="entry name" value="SGL"/>
    <property type="match status" value="1"/>
</dbReference>
<evidence type="ECO:0000256" key="1">
    <source>
        <dbReference type="ARBA" id="ARBA00022801"/>
    </source>
</evidence>
<dbReference type="Gene3D" id="2.120.10.30">
    <property type="entry name" value="TolB, C-terminal domain"/>
    <property type="match status" value="1"/>
</dbReference>
<dbReference type="SUPFAM" id="SSF63829">
    <property type="entry name" value="Calcium-dependent phosphotriesterase"/>
    <property type="match status" value="1"/>
</dbReference>
<keyword evidence="1" id="KW-0378">Hydrolase</keyword>
<dbReference type="PRINTS" id="PR01790">
    <property type="entry name" value="SMP30FAMILY"/>
</dbReference>
<keyword evidence="4" id="KW-1185">Reference proteome</keyword>
<evidence type="ECO:0000259" key="2">
    <source>
        <dbReference type="Pfam" id="PF08450"/>
    </source>
</evidence>
<feature type="domain" description="SMP-30/Gluconolactonase/LRE-like region" evidence="2">
    <location>
        <begin position="52"/>
        <end position="306"/>
    </location>
</feature>
<evidence type="ECO:0000313" key="3">
    <source>
        <dbReference type="EMBL" id="MDN3564835.1"/>
    </source>
</evidence>
<dbReference type="RefSeq" id="WP_290316648.1">
    <property type="nucleotide sequence ID" value="NZ_JAUFPN010000114.1"/>
</dbReference>
<proteinExistence type="predicted"/>
<dbReference type="InterPro" id="IPR051262">
    <property type="entry name" value="SMP-30/CGR1_Lactonase"/>
</dbReference>
<dbReference type="InterPro" id="IPR011042">
    <property type="entry name" value="6-blade_b-propeller_TolB-like"/>
</dbReference>
<sequence length="322" mass="35086">MGQDDSTARAARWQQAGPIRYPDPDVIALDPRFERIILGHAAIERVATGFRFTEGPAYYGDTRQLLFADIPNDALLRWDEITGRTVTLRSPCGNIDGNTRDRQGRLISCELGSRTLTRTELDGTITVLASHFEGTRLTGPNDVVVKSDGSIWFSDNGAGIRGNYLGDKAPQEMPYRVYRLDPETRALTIAVGDMARPNGLCFSPDETRLYVVDTPAAPKTTWVFDMASGMPANGRLFFDAQPGWADGIRCDTEGNVWCGFTGGPGQDGVAVFAPDGTLIGRILLPERCANLAFGGRKRNRLFMTASQSVYALYVEAQGVPGG</sequence>
<dbReference type="InterPro" id="IPR013658">
    <property type="entry name" value="SGL"/>
</dbReference>